<reference evidence="5 6" key="1">
    <citation type="submission" date="2023-01" db="EMBL/GenBank/DDBJ databases">
        <authorList>
            <person name="Lee S.H."/>
            <person name="Jung H.S."/>
            <person name="Yun J.U."/>
        </authorList>
    </citation>
    <scope>NUCLEOTIDE SEQUENCE [LARGE SCALE GENOMIC DNA]</scope>
    <source>
        <strain evidence="5 6">CBA3646</strain>
    </source>
</reference>
<dbReference type="SUPFAM" id="SSF52540">
    <property type="entry name" value="P-loop containing nucleoside triphosphate hydrolases"/>
    <property type="match status" value="1"/>
</dbReference>
<dbReference type="PROSITE" id="PS51219">
    <property type="entry name" value="DPCK"/>
    <property type="match status" value="1"/>
</dbReference>
<dbReference type="NCBIfam" id="TIGR00152">
    <property type="entry name" value="dephospho-CoA kinase"/>
    <property type="match status" value="1"/>
</dbReference>
<comment type="subcellular location">
    <subcellularLocation>
        <location evidence="3">Cytoplasm</location>
    </subcellularLocation>
</comment>
<comment type="pathway">
    <text evidence="3">Cofactor biosynthesis; coenzyme A biosynthesis; CoA from (R)-pantothenate: step 5/5.</text>
</comment>
<dbReference type="Gene3D" id="3.40.50.300">
    <property type="entry name" value="P-loop containing nucleotide triphosphate hydrolases"/>
    <property type="match status" value="1"/>
</dbReference>
<feature type="binding site" evidence="3">
    <location>
        <begin position="13"/>
        <end position="18"/>
    </location>
    <ligand>
        <name>ATP</name>
        <dbReference type="ChEBI" id="CHEBI:30616"/>
    </ligand>
</feature>
<sequence length="199" mass="22425">MKPSKVVITGSIATGKSAVSNYVREKGYHVIDADTISHELYEQPEIVQAVARHIAPHVVVGQVIDRKALSQYVFSHADKLDVLGRIMHGAIFKRIQDAMTEGVNFIDLPLYFELETKLNDYDFHADGVWLVYVPKDLQLQRLMARDGIDEAQALEKINTQLDIEIKRGKSDVIIDNSGTLAQTYAQVDHALLQLHNLYK</sequence>
<keyword evidence="3 5" id="KW-0418">Kinase</keyword>
<evidence type="ECO:0000313" key="6">
    <source>
        <dbReference type="Proteomes" id="UP001210339"/>
    </source>
</evidence>
<evidence type="ECO:0000313" key="5">
    <source>
        <dbReference type="EMBL" id="WBW49350.1"/>
    </source>
</evidence>
<dbReference type="GO" id="GO:0004140">
    <property type="term" value="F:dephospho-CoA kinase activity"/>
    <property type="evidence" value="ECO:0007669"/>
    <property type="project" value="UniProtKB-EC"/>
</dbReference>
<keyword evidence="1 3" id="KW-0547">Nucleotide-binding</keyword>
<evidence type="ECO:0000256" key="2">
    <source>
        <dbReference type="ARBA" id="ARBA00022840"/>
    </source>
</evidence>
<dbReference type="InterPro" id="IPR001977">
    <property type="entry name" value="Depp_CoAkinase"/>
</dbReference>
<dbReference type="RefSeq" id="WP_271190882.1">
    <property type="nucleotide sequence ID" value="NZ_CP115667.1"/>
</dbReference>
<evidence type="ECO:0000256" key="3">
    <source>
        <dbReference type="HAMAP-Rule" id="MF_00376"/>
    </source>
</evidence>
<dbReference type="HAMAP" id="MF_00376">
    <property type="entry name" value="Dephospho_CoA_kinase"/>
    <property type="match status" value="1"/>
</dbReference>
<dbReference type="Proteomes" id="UP001210339">
    <property type="component" value="Chromosome"/>
</dbReference>
<keyword evidence="3" id="KW-0173">Coenzyme A biosynthesis</keyword>
<accession>A0ABY7QST5</accession>
<protein>
    <recommendedName>
        <fullName evidence="3 4">Dephospho-CoA kinase</fullName>
        <ecNumber evidence="3 4">2.7.1.24</ecNumber>
    </recommendedName>
    <alternativeName>
        <fullName evidence="3">Dephosphocoenzyme A kinase</fullName>
    </alternativeName>
</protein>
<dbReference type="PANTHER" id="PTHR10695">
    <property type="entry name" value="DEPHOSPHO-COA KINASE-RELATED"/>
    <property type="match status" value="1"/>
</dbReference>
<evidence type="ECO:0000256" key="1">
    <source>
        <dbReference type="ARBA" id="ARBA00022741"/>
    </source>
</evidence>
<proteinExistence type="inferred from homology"/>
<dbReference type="EC" id="2.7.1.24" evidence="3 4"/>
<dbReference type="CDD" id="cd02022">
    <property type="entry name" value="DPCK"/>
    <property type="match status" value="1"/>
</dbReference>
<comment type="catalytic activity">
    <reaction evidence="3">
        <text>3'-dephospho-CoA + ATP = ADP + CoA + H(+)</text>
        <dbReference type="Rhea" id="RHEA:18245"/>
        <dbReference type="ChEBI" id="CHEBI:15378"/>
        <dbReference type="ChEBI" id="CHEBI:30616"/>
        <dbReference type="ChEBI" id="CHEBI:57287"/>
        <dbReference type="ChEBI" id="CHEBI:57328"/>
        <dbReference type="ChEBI" id="CHEBI:456216"/>
        <dbReference type="EC" id="2.7.1.24"/>
    </reaction>
</comment>
<dbReference type="EMBL" id="CP115667">
    <property type="protein sequence ID" value="WBW49350.1"/>
    <property type="molecule type" value="Genomic_DNA"/>
</dbReference>
<name>A0ABY7QST5_9FIRM</name>
<keyword evidence="2 3" id="KW-0067">ATP-binding</keyword>
<dbReference type="PANTHER" id="PTHR10695:SF46">
    <property type="entry name" value="BIFUNCTIONAL COENZYME A SYNTHASE-RELATED"/>
    <property type="match status" value="1"/>
</dbReference>
<dbReference type="Pfam" id="PF01121">
    <property type="entry name" value="CoaE"/>
    <property type="match status" value="1"/>
</dbReference>
<evidence type="ECO:0000256" key="4">
    <source>
        <dbReference type="NCBIfam" id="TIGR00152"/>
    </source>
</evidence>
<comment type="function">
    <text evidence="3">Catalyzes the phosphorylation of the 3'-hydroxyl group of dephosphocoenzyme A to form coenzyme A.</text>
</comment>
<gene>
    <name evidence="3 5" type="primary">coaE</name>
    <name evidence="5" type="ORF">O6R05_04895</name>
</gene>
<comment type="similarity">
    <text evidence="3">Belongs to the CoaE family.</text>
</comment>
<keyword evidence="6" id="KW-1185">Reference proteome</keyword>
<dbReference type="InterPro" id="IPR027417">
    <property type="entry name" value="P-loop_NTPase"/>
</dbReference>
<organism evidence="5 6">
    <name type="scientific">Peptoniphilus equinus</name>
    <dbReference type="NCBI Taxonomy" id="3016343"/>
    <lineage>
        <taxon>Bacteria</taxon>
        <taxon>Bacillati</taxon>
        <taxon>Bacillota</taxon>
        <taxon>Tissierellia</taxon>
        <taxon>Tissierellales</taxon>
        <taxon>Peptoniphilaceae</taxon>
        <taxon>Peptoniphilus</taxon>
    </lineage>
</organism>
<keyword evidence="3" id="KW-0963">Cytoplasm</keyword>
<keyword evidence="3 5" id="KW-0808">Transferase</keyword>